<feature type="compositionally biased region" description="Polar residues" evidence="1">
    <location>
        <begin position="280"/>
        <end position="291"/>
    </location>
</feature>
<proteinExistence type="predicted"/>
<dbReference type="SUPFAM" id="SSF54427">
    <property type="entry name" value="NTF2-like"/>
    <property type="match status" value="1"/>
</dbReference>
<dbReference type="PANTHER" id="PTHR33698:SF6">
    <property type="entry name" value="TRANSMEMBRANE PROTEIN"/>
    <property type="match status" value="1"/>
</dbReference>
<dbReference type="Gene3D" id="3.10.450.50">
    <property type="match status" value="1"/>
</dbReference>
<dbReference type="AlphaFoldDB" id="A0AAW2PAZ8"/>
<reference evidence="2" key="2">
    <citation type="journal article" date="2024" name="Plant">
        <title>Genomic evolution and insights into agronomic trait innovations of Sesamum species.</title>
        <authorList>
            <person name="Miao H."/>
            <person name="Wang L."/>
            <person name="Qu L."/>
            <person name="Liu H."/>
            <person name="Sun Y."/>
            <person name="Le M."/>
            <person name="Wang Q."/>
            <person name="Wei S."/>
            <person name="Zheng Y."/>
            <person name="Lin W."/>
            <person name="Duan Y."/>
            <person name="Cao H."/>
            <person name="Xiong S."/>
            <person name="Wang X."/>
            <person name="Wei L."/>
            <person name="Li C."/>
            <person name="Ma Q."/>
            <person name="Ju M."/>
            <person name="Zhao R."/>
            <person name="Li G."/>
            <person name="Mu C."/>
            <person name="Tian Q."/>
            <person name="Mei H."/>
            <person name="Zhang T."/>
            <person name="Gao T."/>
            <person name="Zhang H."/>
        </authorList>
    </citation>
    <scope>NUCLEOTIDE SEQUENCE</scope>
    <source>
        <strain evidence="2">G01</strain>
    </source>
</reference>
<name>A0AAW2PAZ8_9LAMI</name>
<gene>
    <name evidence="2" type="ORF">Sangu_0909700</name>
</gene>
<reference evidence="2" key="1">
    <citation type="submission" date="2020-06" db="EMBL/GenBank/DDBJ databases">
        <authorList>
            <person name="Li T."/>
            <person name="Hu X."/>
            <person name="Zhang T."/>
            <person name="Song X."/>
            <person name="Zhang H."/>
            <person name="Dai N."/>
            <person name="Sheng W."/>
            <person name="Hou X."/>
            <person name="Wei L."/>
        </authorList>
    </citation>
    <scope>NUCLEOTIDE SEQUENCE</scope>
    <source>
        <strain evidence="2">G01</strain>
        <tissue evidence="2">Leaf</tissue>
    </source>
</reference>
<dbReference type="InterPro" id="IPR032710">
    <property type="entry name" value="NTF2-like_dom_sf"/>
</dbReference>
<feature type="region of interest" description="Disordered" evidence="1">
    <location>
        <begin position="262"/>
        <end position="291"/>
    </location>
</feature>
<dbReference type="EMBL" id="JACGWK010000005">
    <property type="protein sequence ID" value="KAL0353284.1"/>
    <property type="molecule type" value="Genomic_DNA"/>
</dbReference>
<organism evidence="2">
    <name type="scientific">Sesamum angustifolium</name>
    <dbReference type="NCBI Taxonomy" id="2727405"/>
    <lineage>
        <taxon>Eukaryota</taxon>
        <taxon>Viridiplantae</taxon>
        <taxon>Streptophyta</taxon>
        <taxon>Embryophyta</taxon>
        <taxon>Tracheophyta</taxon>
        <taxon>Spermatophyta</taxon>
        <taxon>Magnoliopsida</taxon>
        <taxon>eudicotyledons</taxon>
        <taxon>Gunneridae</taxon>
        <taxon>Pentapetalae</taxon>
        <taxon>asterids</taxon>
        <taxon>lamiids</taxon>
        <taxon>Lamiales</taxon>
        <taxon>Pedaliaceae</taxon>
        <taxon>Sesamum</taxon>
    </lineage>
</organism>
<comment type="caution">
    <text evidence="2">The sequence shown here is derived from an EMBL/GenBank/DDBJ whole genome shotgun (WGS) entry which is preliminary data.</text>
</comment>
<protein>
    <submittedName>
        <fullName evidence="2">Uncharacterized protein</fullName>
    </submittedName>
</protein>
<sequence length="291" mass="32298">MGSTSTFFFCKMLKKSPAFVPVANIAPNSVPKMKLYRASLLYISRDHSRNVCLRGNGTMRKGFTSVACAAKDSGSPEEHKALDTVLKLYEAIKNKNVCEISDIIAEECSCVSNFVSGFQPFHGKKQVLAFFSSLIQNLGNNIEFVVQQTSDDGMVVANGIRFLCLWEKVSASTCTMFTTERNVEIFMEPLLHIEPLRLKVITLVMTVMEKINLQAQLYERKVASFLSPTGYEDFCGGSTDQPTSTCIHMKSNPIPLEKDTAAEAQAGTGEESRSRRNRNKNQTVQSICTEC</sequence>
<evidence type="ECO:0000313" key="2">
    <source>
        <dbReference type="EMBL" id="KAL0353284.1"/>
    </source>
</evidence>
<dbReference type="PANTHER" id="PTHR33698">
    <property type="entry name" value="NUCLEAR TRANSPORT FACTOR 2 (NTF2)-LIKE PROTEIN"/>
    <property type="match status" value="1"/>
</dbReference>
<evidence type="ECO:0000256" key="1">
    <source>
        <dbReference type="SAM" id="MobiDB-lite"/>
    </source>
</evidence>
<accession>A0AAW2PAZ8</accession>